<dbReference type="AlphaFoldDB" id="A0A2P6C6E9"/>
<keyword evidence="1" id="KW-0732">Signal</keyword>
<feature type="chain" id="PRO_5015184514" description="Outer membrane protein beta-barrel domain-containing protein" evidence="1">
    <location>
        <begin position="20"/>
        <end position="225"/>
    </location>
</feature>
<dbReference type="Pfam" id="PF13568">
    <property type="entry name" value="OMP_b-brl_2"/>
    <property type="match status" value="1"/>
</dbReference>
<accession>A0A2P6C6E9</accession>
<organism evidence="3 4">
    <name type="scientific">Polaribacter butkevichii</name>
    <dbReference type="NCBI Taxonomy" id="218490"/>
    <lineage>
        <taxon>Bacteria</taxon>
        <taxon>Pseudomonadati</taxon>
        <taxon>Bacteroidota</taxon>
        <taxon>Flavobacteriia</taxon>
        <taxon>Flavobacteriales</taxon>
        <taxon>Flavobacteriaceae</taxon>
    </lineage>
</organism>
<feature type="domain" description="Outer membrane protein beta-barrel" evidence="2">
    <location>
        <begin position="18"/>
        <end position="202"/>
    </location>
</feature>
<keyword evidence="4" id="KW-1185">Reference proteome</keyword>
<gene>
    <name evidence="3" type="ORF">BTO14_10505</name>
</gene>
<comment type="caution">
    <text evidence="3">The sequence shown here is derived from an EMBL/GenBank/DDBJ whole genome shotgun (WGS) entry which is preliminary data.</text>
</comment>
<proteinExistence type="predicted"/>
<reference evidence="3 4" key="1">
    <citation type="submission" date="2016-12" db="EMBL/GenBank/DDBJ databases">
        <title>Trade-off between light-utilization and light-protection in marine flavobacteria.</title>
        <authorList>
            <person name="Kumagai Y."/>
            <person name="Yoshizawa S."/>
            <person name="Kogure K."/>
            <person name="Iwasaki W."/>
        </authorList>
    </citation>
    <scope>NUCLEOTIDE SEQUENCE [LARGE SCALE GENOMIC DNA]</scope>
    <source>
        <strain evidence="3 4">KCTC 12100</strain>
    </source>
</reference>
<evidence type="ECO:0000256" key="1">
    <source>
        <dbReference type="SAM" id="SignalP"/>
    </source>
</evidence>
<dbReference type="Proteomes" id="UP000247345">
    <property type="component" value="Unassembled WGS sequence"/>
</dbReference>
<dbReference type="InterPro" id="IPR025665">
    <property type="entry name" value="Beta-barrel_OMP_2"/>
</dbReference>
<dbReference type="OrthoDB" id="959017at2"/>
<evidence type="ECO:0000313" key="4">
    <source>
        <dbReference type="Proteomes" id="UP000247345"/>
    </source>
</evidence>
<dbReference type="RefSeq" id="WP_105049434.1">
    <property type="nucleotide sequence ID" value="NZ_CP150661.1"/>
</dbReference>
<sequence length="225" mass="25853">MKTAITSFLLLMNVMVSFAQKDSLELGNRYADDQIYVAVSYAQFYDQPTVISKSNFSYGLSVGFIKDIILNKQGNISIAAGVGYGFDFFNHKLKIQKINNEIVFSQDNTISSNLFKSHNLEFPLEFRWRTSTANKYSFWRIYGGVKFAYNLSNKFQFDDDTQTTFKYSNISNYNNLQYGLTLSAGYDEFNINIYYGLTPIFNNSVINGEVINTKILKFGLIFYIL</sequence>
<feature type="signal peptide" evidence="1">
    <location>
        <begin position="1"/>
        <end position="19"/>
    </location>
</feature>
<name>A0A2P6C6E9_9FLAO</name>
<dbReference type="EMBL" id="MSCK01000002">
    <property type="protein sequence ID" value="PQJ68496.1"/>
    <property type="molecule type" value="Genomic_DNA"/>
</dbReference>
<protein>
    <recommendedName>
        <fullName evidence="2">Outer membrane protein beta-barrel domain-containing protein</fullName>
    </recommendedName>
</protein>
<evidence type="ECO:0000313" key="3">
    <source>
        <dbReference type="EMBL" id="PQJ68496.1"/>
    </source>
</evidence>
<evidence type="ECO:0000259" key="2">
    <source>
        <dbReference type="Pfam" id="PF13568"/>
    </source>
</evidence>